<protein>
    <submittedName>
        <fullName evidence="13">Type I polyketide synthase</fullName>
    </submittedName>
</protein>
<dbReference type="InterPro" id="IPR020806">
    <property type="entry name" value="PKS_PP-bd"/>
</dbReference>
<keyword evidence="5" id="KW-0808">Transferase</keyword>
<dbReference type="Pfam" id="PF21089">
    <property type="entry name" value="PKS_DH_N"/>
    <property type="match status" value="2"/>
</dbReference>
<dbReference type="SMART" id="SM00827">
    <property type="entry name" value="PKS_AT"/>
    <property type="match status" value="2"/>
</dbReference>
<reference evidence="13" key="1">
    <citation type="submission" date="2019-07" db="EMBL/GenBank/DDBJ databases">
        <title>Discovery and Elucidation of Biosynthetic Pathway for the Neoantimycin Analogs with a 3-Hydroxybenzoic Acid Moiety and Selective Anticancer Activities.</title>
        <authorList>
            <person name="Zhou Y."/>
        </authorList>
    </citation>
    <scope>NUCLEOTIDE SEQUENCE</scope>
    <source>
        <strain evidence="13">ATCC 31005</strain>
    </source>
</reference>
<keyword evidence="4" id="KW-0597">Phosphoprotein</keyword>
<evidence type="ECO:0000256" key="1">
    <source>
        <dbReference type="ARBA" id="ARBA00001957"/>
    </source>
</evidence>
<dbReference type="InterPro" id="IPR009081">
    <property type="entry name" value="PP-bd_ACP"/>
</dbReference>
<name>A0A5Q0V484_9ACTN</name>
<dbReference type="FunFam" id="1.10.1200.10:FF:000007">
    <property type="entry name" value="Probable polyketide synthase pks17"/>
    <property type="match status" value="2"/>
</dbReference>
<evidence type="ECO:0000256" key="2">
    <source>
        <dbReference type="ARBA" id="ARBA00004792"/>
    </source>
</evidence>
<evidence type="ECO:0000256" key="4">
    <source>
        <dbReference type="ARBA" id="ARBA00022553"/>
    </source>
</evidence>
<dbReference type="InterPro" id="IPR013968">
    <property type="entry name" value="PKS_KR"/>
</dbReference>
<dbReference type="GO" id="GO:0031177">
    <property type="term" value="F:phosphopantetheine binding"/>
    <property type="evidence" value="ECO:0007669"/>
    <property type="project" value="InterPro"/>
</dbReference>
<evidence type="ECO:0000313" key="13">
    <source>
        <dbReference type="EMBL" id="QGA89387.1"/>
    </source>
</evidence>
<dbReference type="InterPro" id="IPR018201">
    <property type="entry name" value="Ketoacyl_synth_AS"/>
</dbReference>
<dbReference type="Pfam" id="PF08990">
    <property type="entry name" value="Docking"/>
    <property type="match status" value="1"/>
</dbReference>
<dbReference type="InterPro" id="IPR020807">
    <property type="entry name" value="PKS_DH"/>
</dbReference>
<dbReference type="InterPro" id="IPR055123">
    <property type="entry name" value="SpnB-like_Rossmann"/>
</dbReference>
<dbReference type="InterPro" id="IPR006162">
    <property type="entry name" value="Ppantetheine_attach_site"/>
</dbReference>
<dbReference type="InterPro" id="IPR020841">
    <property type="entry name" value="PKS_Beta-ketoAc_synthase_dom"/>
</dbReference>
<feature type="active site" description="Proton donor; for dehydratase activity" evidence="9">
    <location>
        <position position="1130"/>
    </location>
</feature>
<evidence type="ECO:0000256" key="6">
    <source>
        <dbReference type="ARBA" id="ARBA00023194"/>
    </source>
</evidence>
<dbReference type="InterPro" id="IPR016035">
    <property type="entry name" value="Acyl_Trfase/lysoPLipase"/>
</dbReference>
<sequence length="3609" mass="372683">MGNEEKLRYFLKRVTADLEQAHERLRVLDAKDQEPIAIVGMSCRFPGGVSTPEELWHLLAAGGDGISEFPTDRGWGLDDLFDPDPDHPGTSYVRHGGFLDDAAGFDAEFFGISPREAVAMDPQQRLLLETSWEALERAGIDPQSVRGSRIGVFAGTNGQDYAACMERSSDQFDGYLMTGAVASVLSGRVSYTLGLEGPAVTVDTACSSSLVTLHLAGQALRQGECTMALAGGVTVMGTPSIFQEFSRQRGLAVDGRCKAFADAADGTAMSEGAGMLLLERLSDAKRNGHPVLAVIRGSAVNQDGASNGLTAPNGPAQQHVIRQALSNARLSADQVDAVEAHGTGTSLGDPIEAHALIATYGQERADDRPLWLGSVKSNLGHTQAAAGVAGVIKMVMAMRHGVLPRTLNVDRPSTKVDWSAGAVELLTEQVAWPETGQPRRAGVSGFGVSGTNAHVILESAPAAETETPTERPAKDLVVPWVLSARSEGALRAQAGRLAAFVERGAAVSLVDVGYSLAVSRAGLEHRAAVVASDREGVRSALEALADGRVASGAVRGVVGSGKLAVLFTGQGAQRLGMGRELYERFPVFADAFDAVCGELDRHLERPLREVVFGEGDGGGGLLDRTGFTQPGLFAVEVALFRLVESWGVRADFVAGHSIGELSAAHVAGVLSLGDAAVLVAARARLMEGLPSGGAMVSVAASEADVRAAIGDGVGVSVAAVNGPSSVVVSGDADAVAGVADRFAALGVKTKRLRVSHAFHSAHMDGMLEEFRRIADGLTYGVPRIPVVSNVTGRVASAGELGSAEYWVRHVREAVRFADGITALEAEGVGRFLELGPDGTLTAMARDCLAEDSAAVLVPALRRDRSEERSVLAALSTLYVHGGEVDWEAVFAGTGARRVDLPTYPFQHQHYWPKDPLPSTGDVTAAGLNAADHPLLGAAMSLADDDGLLLTGLLSLRTHPWVADHEVMGSALLPGTAFVELALQAGDQVGCDRVEELTLEAPLVVPERGAVQLQISVSAADEGGRCGFVFYSRLAEAGVDAPWTRHASGALVAGGAVAPSGVVEWPPTGAESVDLAGLYERFADAGLVYGPSFQGLRAVWRRGEETFAEVALGEDIASEAGRFGLHPALLDAALHAMGAQGLEGPDGARLPFAWSGVSLHAVGASVLRVRLAPVGADAVSLTISDGTGTPVATVDSLVMRPVSRDQLAQGQQQSLYRINWQALPEPTLSQSDTQRWAVLGSDALGLAPALDAAQLSGLPLAPTVPAEEIPKTVVVSLITADEEPSTTDVPAKVRLATGQVLGLVQEWLGDERFASSRLVLVTRGAVAVGDGAGVGDLALAAVWGLVRSAQSENPDRLVLVDLDEGADAGGVLPGVLDSGEPQVAVRGDAVLVPRLVRATVPAVSADAAAWGVGGTVLVTGGTGALGALVARHLVSVHGVRHLVLTSRRGLEAPGAVVLRDELAGLGAEVTVAACDAADREALAGLLAAIPSEHPLTAVVHTAGVLDDGVIASLTPERLETVLRPKVDAALNLHELTRDLDLSSFVLFSSAAGMLGAPGQGSYAAANAFLDALAQHRRALGLAGQSLAWGLWAQASGMTGGLTEADISRMTRAGMRPLSQADGLALLDAARAANDAVLAPVHLNSAALGGQAGLPAVLRSLVRTPARRVAEAGRAQDGGLKERLLAVPEADRARMLLDLVRGHVAAVLGHGSPDAVQPLRAFKEIGFDSLTAVELRNRLIADTGLRLPATLVFDHPTPTAIAELLGTELLGDAVSAAVSLPAASSPATDDEPIAIIGMSCRYPGGVNSPEELWQLVAAGGDGVTAFPTNRGWELDGLFDSDPGRSGTSYAQEGGFLHDAAEFDAGFFGISPREALAMDPQQRLLLETSWEALERAGVDPLALRGSRTGVFTGVMYHDYGARVKDIPEGLEGYLGNGSAGSVASGRISYTLGLEGPAVTVDTACSSSLVALHLAAQALRQGECTMAFAGGVTVMSTPGVFVEFSRQRGLAADGRCKSFAAAADGTGWGEGVGMLVLERLSDARRNGHRVLAVVRGSAVNQDGASNGLTAPNGPSQQRVIRQALASARLSADQVDAVEAHGTGTTLGDPIEAQALQATYGKDRSPDRPLWLGSVKSNLGHTQAAAGVAGVIKMVMAMRHGVLPQTLHVDEPSPHIDWSAGAVQLLTEQVAWPETGEPRRVGVSSFGISGTNAHVILEQPVQETAAADRASDERATGAVVPWVLSARSEGALRAQAGRLAAHVVSVSDVSLVDVGYSLAVSRAGLEYRAGVVASDREGVRSALEALAAGEPASGVAQGVASSGKLAVLFTGQGAQRLGMGRELYERFPVFADAFDAVCGELDRHLERPLREVVFGDGDGDGVGGGGLLDRTGFTQPGLFAVEVALFRLVESWGVRADFVAGHSIGELSAAHVAGVLSLGDAAVLVAARARLMEGLPSGGAMVSVAASEADVRAAIGDGEGVSVAAVNGPSSVVVSGDADAVAGVAERFAASGVKTKRLRVSHAFHSAHMDGMLEEFRRIADGLTYGAPRIPVVSNLTGRVATAGELGSAEYWVRHVREAVRFADGITALEAEGVGRFLELGPDGTLTAMARDCLAEDSAAVLVPALRRDRGEEESLAGAIAALYVHGGEVDWEAVFAGTGARRVDLPTYPFQHQHYWLDATAPAGDVTSAGLAPAEHPLLGAAVGLAAGDGYLFTGRLSLDTHPWLADHAVSGITVVPGTAILELAVRSGDQVGCDRVEELTLEAPLVVPERGAVQLQISVSAADEGGRCGFVFYSRLAETGVDAPWTRYASGVLVAGGVVVPSGVVEWPPAGAESVDLVGLYERFADAGLVYGPSFQGLRAVWRRGEETFAEVALDEGVASEAGRFGLHPALLDAALHAMAVGDSEQSEQAHLPFSWSGVSLHATGASVLRVALSPAGTDAVSLAVADGTGQPVATIDSLVVRPLSPEQLRAGQGTRQESLFRVDWQPMPVAAVGVVELEGWAVLGSDEGGLLGSLGVSVSGADLDALAGAGAGGVVPGVVLVPCPPAGGGGSGADAVRAATGRILALVQEWLGDERFASSRLVLVTRGAVAAGDGADVGDLALAAVWGLVRSAQSENPDRLVLVDLDEDADAAGVLPGVLDSGEPQVAVRGGAVLVPRLVRATVPAASAEGVGWDVDGTVLVTGGTGALGGLVARHLVSVHGVRHLVLTSRRGLEAPGAVVLRDELAGLGAEVTVAACDAADREALAGLLAAIPSEHPLTAVVHTAGVLDDGVIASLTPERLERVLRPKVDAALNLHELTRDLDLSSFVLFSSAAGILGASGQGNYAAANAFLDALAQHRRAEGLPGQSLAWGLWAQDSGMTGGLSEADVSRMTRAGLRPLSETEGLTLLDAAGAAGDAVLAALHLDGAALARQGGLPPVLRSLVRTPARRVAEAGRAQESGMKEQLLATPEPDRDRVLLDLVRTRAAVVLGHASQDALGARAGFMDSGFDSLTAVELRNVLGADTGLRLPSTLLFDFPTPIALAQHLREQLFPDVDGSGETDPAEVELRAALASIPISRFRQAGLLEVLLQLAQPESETDEVHEESATDLDLIDELNVESLVQRALGDAQA</sequence>
<feature type="region of interest" description="N-terminal hotdog fold" evidence="9">
    <location>
        <begin position="2692"/>
        <end position="2817"/>
    </location>
</feature>
<feature type="domain" description="Carrier" evidence="10">
    <location>
        <begin position="1692"/>
        <end position="1767"/>
    </location>
</feature>
<dbReference type="InterPro" id="IPR016039">
    <property type="entry name" value="Thiolase-like"/>
</dbReference>
<dbReference type="InterPro" id="IPR032821">
    <property type="entry name" value="PKS_assoc"/>
</dbReference>
<evidence type="ECO:0000259" key="12">
    <source>
        <dbReference type="PROSITE" id="PS52019"/>
    </source>
</evidence>
<dbReference type="InterPro" id="IPR016036">
    <property type="entry name" value="Malonyl_transacylase_ACP-bd"/>
</dbReference>
<evidence type="ECO:0000256" key="7">
    <source>
        <dbReference type="ARBA" id="ARBA00023268"/>
    </source>
</evidence>
<organism evidence="13">
    <name type="scientific">Streptomyces conglobatus</name>
    <dbReference type="NCBI Taxonomy" id="1653203"/>
    <lineage>
        <taxon>Bacteria</taxon>
        <taxon>Bacillati</taxon>
        <taxon>Actinomycetota</taxon>
        <taxon>Actinomycetes</taxon>
        <taxon>Kitasatosporales</taxon>
        <taxon>Streptomycetaceae</taxon>
        <taxon>Streptomyces</taxon>
    </lineage>
</organism>
<evidence type="ECO:0000256" key="5">
    <source>
        <dbReference type="ARBA" id="ARBA00022679"/>
    </source>
</evidence>
<dbReference type="SMART" id="SM01294">
    <property type="entry name" value="PKS_PP_betabranch"/>
    <property type="match status" value="1"/>
</dbReference>
<dbReference type="PROSITE" id="PS00606">
    <property type="entry name" value="KS3_1"/>
    <property type="match status" value="2"/>
</dbReference>
<dbReference type="Gene3D" id="1.10.1200.10">
    <property type="entry name" value="ACP-like"/>
    <property type="match status" value="2"/>
</dbReference>
<dbReference type="GO" id="GO:0033068">
    <property type="term" value="P:macrolide biosynthetic process"/>
    <property type="evidence" value="ECO:0007669"/>
    <property type="project" value="UniProtKB-ARBA"/>
</dbReference>
<dbReference type="Pfam" id="PF16197">
    <property type="entry name" value="KAsynt_C_assoc"/>
    <property type="match status" value="2"/>
</dbReference>
<keyword evidence="6" id="KW-0045">Antibiotic biosynthesis</keyword>
<feature type="domain" description="Carrier" evidence="10">
    <location>
        <begin position="3454"/>
        <end position="3529"/>
    </location>
</feature>
<feature type="active site" description="Proton donor; for dehydratase activity" evidence="9">
    <location>
        <position position="2890"/>
    </location>
</feature>
<dbReference type="FunFam" id="3.40.366.10:FF:000002">
    <property type="entry name" value="Probable polyketide synthase 2"/>
    <property type="match status" value="2"/>
</dbReference>
<dbReference type="InterPro" id="IPR014030">
    <property type="entry name" value="Ketoacyl_synth_N"/>
</dbReference>
<keyword evidence="3" id="KW-0596">Phosphopantetheine</keyword>
<dbReference type="Gene3D" id="3.10.129.110">
    <property type="entry name" value="Polyketide synthase dehydratase"/>
    <property type="match status" value="2"/>
</dbReference>
<evidence type="ECO:0000259" key="10">
    <source>
        <dbReference type="PROSITE" id="PS50075"/>
    </source>
</evidence>
<dbReference type="Pfam" id="PF08659">
    <property type="entry name" value="KR"/>
    <property type="match status" value="2"/>
</dbReference>
<dbReference type="Pfam" id="PF00109">
    <property type="entry name" value="ketoacyl-synt"/>
    <property type="match status" value="2"/>
</dbReference>
<dbReference type="PROSITE" id="PS50075">
    <property type="entry name" value="CARRIER"/>
    <property type="match status" value="2"/>
</dbReference>
<dbReference type="InterPro" id="IPR014043">
    <property type="entry name" value="Acyl_transferase_dom"/>
</dbReference>
<dbReference type="SMART" id="SM00826">
    <property type="entry name" value="PKS_DH"/>
    <property type="match status" value="2"/>
</dbReference>
<feature type="domain" description="PKS/mFAS DH" evidence="12">
    <location>
        <begin position="2692"/>
        <end position="2967"/>
    </location>
</feature>
<dbReference type="InterPro" id="IPR042104">
    <property type="entry name" value="PKS_dehydratase_sf"/>
</dbReference>
<dbReference type="Gene3D" id="3.40.47.10">
    <property type="match status" value="2"/>
</dbReference>
<feature type="domain" description="Ketosynthase family 3 (KS3)" evidence="11">
    <location>
        <begin position="33"/>
        <end position="459"/>
    </location>
</feature>
<dbReference type="PROSITE" id="PS52004">
    <property type="entry name" value="KS3_2"/>
    <property type="match status" value="2"/>
</dbReference>
<dbReference type="GO" id="GO:0006633">
    <property type="term" value="P:fatty acid biosynthetic process"/>
    <property type="evidence" value="ECO:0007669"/>
    <property type="project" value="InterPro"/>
</dbReference>
<dbReference type="SUPFAM" id="SSF52151">
    <property type="entry name" value="FabD/lysophospholipase-like"/>
    <property type="match status" value="2"/>
</dbReference>
<dbReference type="PANTHER" id="PTHR43775:SF51">
    <property type="entry name" value="INACTIVE PHENOLPHTHIOCEROL SYNTHESIS POLYKETIDE SYNTHASE TYPE I PKS1-RELATED"/>
    <property type="match status" value="1"/>
</dbReference>
<dbReference type="SUPFAM" id="SSF47336">
    <property type="entry name" value="ACP-like"/>
    <property type="match status" value="2"/>
</dbReference>
<feature type="region of interest" description="C-terminal hotdog fold" evidence="9">
    <location>
        <begin position="1069"/>
        <end position="1207"/>
    </location>
</feature>
<dbReference type="InterPro" id="IPR049552">
    <property type="entry name" value="PKS_DH_N"/>
</dbReference>
<dbReference type="CDD" id="cd00833">
    <property type="entry name" value="PKS"/>
    <property type="match status" value="2"/>
</dbReference>
<feature type="domain" description="Ketosynthase family 3 (KS3)" evidence="11">
    <location>
        <begin position="1788"/>
        <end position="2214"/>
    </location>
</feature>
<dbReference type="Gene3D" id="3.30.70.3290">
    <property type="match status" value="2"/>
</dbReference>
<dbReference type="InterPro" id="IPR001227">
    <property type="entry name" value="Ac_transferase_dom_sf"/>
</dbReference>
<dbReference type="SMART" id="SM00825">
    <property type="entry name" value="PKS_KS"/>
    <property type="match status" value="2"/>
</dbReference>
<feature type="active site" description="Proton acceptor; for dehydratase activity" evidence="9">
    <location>
        <position position="964"/>
    </location>
</feature>
<evidence type="ECO:0000256" key="8">
    <source>
        <dbReference type="ARBA" id="ARBA00023315"/>
    </source>
</evidence>
<dbReference type="SUPFAM" id="SSF55048">
    <property type="entry name" value="Probable ACP-binding domain of malonyl-CoA ACP transacylase"/>
    <property type="match status" value="2"/>
</dbReference>
<dbReference type="Pfam" id="PF14765">
    <property type="entry name" value="PS-DH"/>
    <property type="match status" value="2"/>
</dbReference>
<feature type="domain" description="PKS/mFAS DH" evidence="12">
    <location>
        <begin position="932"/>
        <end position="1207"/>
    </location>
</feature>
<accession>A0A5Q0V484</accession>
<dbReference type="InterPro" id="IPR049900">
    <property type="entry name" value="PKS_mFAS_DH"/>
</dbReference>
<dbReference type="Pfam" id="PF02801">
    <property type="entry name" value="Ketoacyl-synt_C"/>
    <property type="match status" value="2"/>
</dbReference>
<dbReference type="InterPro" id="IPR036736">
    <property type="entry name" value="ACP-like_sf"/>
</dbReference>
<dbReference type="InterPro" id="IPR057326">
    <property type="entry name" value="KR_dom"/>
</dbReference>
<comment type="cofactor">
    <cofactor evidence="1">
        <name>pantetheine 4'-phosphate</name>
        <dbReference type="ChEBI" id="CHEBI:47942"/>
    </cofactor>
</comment>
<dbReference type="Pfam" id="PF22953">
    <property type="entry name" value="SpnB_Rossmann"/>
    <property type="match status" value="2"/>
</dbReference>
<dbReference type="CDD" id="cd08956">
    <property type="entry name" value="KR_3_FAS_SDR_x"/>
    <property type="match status" value="2"/>
</dbReference>
<feature type="region of interest" description="C-terminal hotdog fold" evidence="9">
    <location>
        <begin position="2829"/>
        <end position="2967"/>
    </location>
</feature>
<dbReference type="SUPFAM" id="SSF53901">
    <property type="entry name" value="Thiolase-like"/>
    <property type="match status" value="2"/>
</dbReference>
<evidence type="ECO:0000256" key="3">
    <source>
        <dbReference type="ARBA" id="ARBA00022450"/>
    </source>
</evidence>
<dbReference type="SMART" id="SM00823">
    <property type="entry name" value="PKS_PP"/>
    <property type="match status" value="2"/>
</dbReference>
<feature type="region of interest" description="N-terminal hotdog fold" evidence="9">
    <location>
        <begin position="932"/>
        <end position="1057"/>
    </location>
</feature>
<dbReference type="GO" id="GO:0004312">
    <property type="term" value="F:fatty acid synthase activity"/>
    <property type="evidence" value="ECO:0007669"/>
    <property type="project" value="TreeGrafter"/>
</dbReference>
<dbReference type="InterPro" id="IPR036291">
    <property type="entry name" value="NAD(P)-bd_dom_sf"/>
</dbReference>
<keyword evidence="8" id="KW-0012">Acyltransferase</keyword>
<dbReference type="Gene3D" id="3.40.366.10">
    <property type="entry name" value="Malonyl-Coenzyme A Acyl Carrier Protein, domain 2"/>
    <property type="match status" value="2"/>
</dbReference>
<dbReference type="PANTHER" id="PTHR43775">
    <property type="entry name" value="FATTY ACID SYNTHASE"/>
    <property type="match status" value="1"/>
</dbReference>
<evidence type="ECO:0000259" key="11">
    <source>
        <dbReference type="PROSITE" id="PS52004"/>
    </source>
</evidence>
<dbReference type="Pfam" id="PF00550">
    <property type="entry name" value="PP-binding"/>
    <property type="match status" value="2"/>
</dbReference>
<proteinExistence type="predicted"/>
<dbReference type="Gene3D" id="3.40.50.720">
    <property type="entry name" value="NAD(P)-binding Rossmann-like Domain"/>
    <property type="match status" value="2"/>
</dbReference>
<dbReference type="PROSITE" id="PS00012">
    <property type="entry name" value="PHOSPHOPANTETHEINE"/>
    <property type="match status" value="1"/>
</dbReference>
<dbReference type="FunFam" id="3.40.47.10:FF:000019">
    <property type="entry name" value="Polyketide synthase type I"/>
    <property type="match status" value="2"/>
</dbReference>
<dbReference type="InterPro" id="IPR050091">
    <property type="entry name" value="PKS_NRPS_Biosynth_Enz"/>
</dbReference>
<dbReference type="GO" id="GO:0004315">
    <property type="term" value="F:3-oxoacyl-[acyl-carrier-protein] synthase activity"/>
    <property type="evidence" value="ECO:0007669"/>
    <property type="project" value="InterPro"/>
</dbReference>
<dbReference type="Pfam" id="PF00698">
    <property type="entry name" value="Acyl_transf_1"/>
    <property type="match status" value="2"/>
</dbReference>
<feature type="active site" description="Proton acceptor; for dehydratase activity" evidence="9">
    <location>
        <position position="2724"/>
    </location>
</feature>
<dbReference type="PROSITE" id="PS52019">
    <property type="entry name" value="PKS_MFAS_DH"/>
    <property type="match status" value="2"/>
</dbReference>
<dbReference type="InterPro" id="IPR015083">
    <property type="entry name" value="NorB/c/GfsB-D-like_docking"/>
</dbReference>
<dbReference type="EMBL" id="MN158725">
    <property type="protein sequence ID" value="QGA89387.1"/>
    <property type="molecule type" value="Genomic_DNA"/>
</dbReference>
<dbReference type="SUPFAM" id="SSF51735">
    <property type="entry name" value="NAD(P)-binding Rossmann-fold domains"/>
    <property type="match status" value="4"/>
</dbReference>
<dbReference type="InterPro" id="IPR049551">
    <property type="entry name" value="PKS_DH_C"/>
</dbReference>
<comment type="pathway">
    <text evidence="2">Antibiotic biosynthesis.</text>
</comment>
<dbReference type="SMART" id="SM00822">
    <property type="entry name" value="PKS_KR"/>
    <property type="match status" value="2"/>
</dbReference>
<evidence type="ECO:0000256" key="9">
    <source>
        <dbReference type="PROSITE-ProRule" id="PRU01363"/>
    </source>
</evidence>
<keyword evidence="7" id="KW-0511">Multifunctional enzyme</keyword>
<dbReference type="InterPro" id="IPR014031">
    <property type="entry name" value="Ketoacyl_synth_C"/>
</dbReference>